<dbReference type="Proteomes" id="UP000054466">
    <property type="component" value="Unassembled WGS sequence"/>
</dbReference>
<evidence type="ECO:0000256" key="2">
    <source>
        <dbReference type="SAM" id="SignalP"/>
    </source>
</evidence>
<dbReference type="RefSeq" id="XP_016248632.1">
    <property type="nucleotide sequence ID" value="XM_016395213.1"/>
</dbReference>
<feature type="transmembrane region" description="Helical" evidence="1">
    <location>
        <begin position="151"/>
        <end position="172"/>
    </location>
</feature>
<feature type="signal peptide" evidence="2">
    <location>
        <begin position="1"/>
        <end position="34"/>
    </location>
</feature>
<proteinExistence type="predicted"/>
<feature type="transmembrane region" description="Helical" evidence="1">
    <location>
        <begin position="67"/>
        <end position="87"/>
    </location>
</feature>
<evidence type="ECO:0000313" key="3">
    <source>
        <dbReference type="EMBL" id="KIW28416.1"/>
    </source>
</evidence>
<dbReference type="STRING" id="569365.A0A0D1ZK95"/>
<feature type="transmembrane region" description="Helical" evidence="1">
    <location>
        <begin position="227"/>
        <end position="251"/>
    </location>
</feature>
<dbReference type="HOGENOM" id="CLU_074131_0_0_1"/>
<keyword evidence="4" id="KW-1185">Reference proteome</keyword>
<dbReference type="GeneID" id="27347277"/>
<feature type="chain" id="PRO_5005427963" evidence="2">
    <location>
        <begin position="35"/>
        <end position="255"/>
    </location>
</feature>
<keyword evidence="1" id="KW-0472">Membrane</keyword>
<keyword evidence="1" id="KW-0812">Transmembrane</keyword>
<dbReference type="AlphaFoldDB" id="A0A0D1ZK95"/>
<dbReference type="EMBL" id="KN847043">
    <property type="protein sequence ID" value="KIW28416.1"/>
    <property type="molecule type" value="Genomic_DNA"/>
</dbReference>
<accession>A0A0D1ZK95</accession>
<keyword evidence="2" id="KW-0732">Signal</keyword>
<gene>
    <name evidence="3" type="ORF">PV07_08083</name>
</gene>
<evidence type="ECO:0000313" key="4">
    <source>
        <dbReference type="Proteomes" id="UP000054466"/>
    </source>
</evidence>
<feature type="transmembrane region" description="Helical" evidence="1">
    <location>
        <begin position="93"/>
        <end position="115"/>
    </location>
</feature>
<dbReference type="OrthoDB" id="4261061at2759"/>
<sequence length="255" mass="28371">MSVTANHIMPGFSLTNRMLLYASVLLAPAQFAAGMHNNCPSNLGFLAYNLYNQILWFRAVRARRLHALCMILPNFNLIYAFSFLGGITSGNVVMGVFLGLGTGGALLLNTASAWISWTTNQPQGFGVYRFFFFGPRTLTAGWHRFMLYWQIFDSILAVGFAVGAIVGAIAISTKDDDRDDESAWGRWFVTLLYIPLGAALCLILVWPDVLWTEMIVARNHIVSDTDWIAVWLFVAQAVTMVAPPCTAYLGCLRRR</sequence>
<organism evidence="3 4">
    <name type="scientific">Cladophialophora immunda</name>
    <dbReference type="NCBI Taxonomy" id="569365"/>
    <lineage>
        <taxon>Eukaryota</taxon>
        <taxon>Fungi</taxon>
        <taxon>Dikarya</taxon>
        <taxon>Ascomycota</taxon>
        <taxon>Pezizomycotina</taxon>
        <taxon>Eurotiomycetes</taxon>
        <taxon>Chaetothyriomycetidae</taxon>
        <taxon>Chaetothyriales</taxon>
        <taxon>Herpotrichiellaceae</taxon>
        <taxon>Cladophialophora</taxon>
    </lineage>
</organism>
<keyword evidence="1" id="KW-1133">Transmembrane helix</keyword>
<protein>
    <submittedName>
        <fullName evidence="3">Uncharacterized protein</fullName>
    </submittedName>
</protein>
<dbReference type="VEuPathDB" id="FungiDB:PV07_08083"/>
<evidence type="ECO:0000256" key="1">
    <source>
        <dbReference type="SAM" id="Phobius"/>
    </source>
</evidence>
<reference evidence="3 4" key="1">
    <citation type="submission" date="2015-01" db="EMBL/GenBank/DDBJ databases">
        <title>The Genome Sequence of Cladophialophora immunda CBS83496.</title>
        <authorList>
            <consortium name="The Broad Institute Genomics Platform"/>
            <person name="Cuomo C."/>
            <person name="de Hoog S."/>
            <person name="Gorbushina A."/>
            <person name="Stielow B."/>
            <person name="Teixiera M."/>
            <person name="Abouelleil A."/>
            <person name="Chapman S.B."/>
            <person name="Priest M."/>
            <person name="Young S.K."/>
            <person name="Wortman J."/>
            <person name="Nusbaum C."/>
            <person name="Birren B."/>
        </authorList>
    </citation>
    <scope>NUCLEOTIDE SEQUENCE [LARGE SCALE GENOMIC DNA]</scope>
    <source>
        <strain evidence="3 4">CBS 83496</strain>
    </source>
</reference>
<name>A0A0D1ZK95_9EURO</name>
<feature type="transmembrane region" description="Helical" evidence="1">
    <location>
        <begin position="184"/>
        <end position="207"/>
    </location>
</feature>